<comment type="caution">
    <text evidence="2">The sequence shown here is derived from an EMBL/GenBank/DDBJ whole genome shotgun (WGS) entry which is preliminary data.</text>
</comment>
<name>A0AAW2DAE8_9ROSI</name>
<dbReference type="PANTHER" id="PTHR33116">
    <property type="entry name" value="REVERSE TRANSCRIPTASE ZINC-BINDING DOMAIN-CONTAINING PROTEIN-RELATED-RELATED"/>
    <property type="match status" value="1"/>
</dbReference>
<dbReference type="Pfam" id="PF00078">
    <property type="entry name" value="RVT_1"/>
    <property type="match status" value="1"/>
</dbReference>
<dbReference type="PANTHER" id="PTHR33116:SF86">
    <property type="entry name" value="REVERSE TRANSCRIPTASE DOMAIN-CONTAINING PROTEIN"/>
    <property type="match status" value="1"/>
</dbReference>
<dbReference type="InterPro" id="IPR043502">
    <property type="entry name" value="DNA/RNA_pol_sf"/>
</dbReference>
<evidence type="ECO:0000313" key="3">
    <source>
        <dbReference type="Proteomes" id="UP001459277"/>
    </source>
</evidence>
<dbReference type="EMBL" id="JAZDWU010000003">
    <property type="protein sequence ID" value="KAL0006673.1"/>
    <property type="molecule type" value="Genomic_DNA"/>
</dbReference>
<evidence type="ECO:0000313" key="2">
    <source>
        <dbReference type="EMBL" id="KAL0006673.1"/>
    </source>
</evidence>
<keyword evidence="3" id="KW-1185">Reference proteome</keyword>
<dbReference type="PROSITE" id="PS50878">
    <property type="entry name" value="RT_POL"/>
    <property type="match status" value="1"/>
</dbReference>
<dbReference type="AlphaFoldDB" id="A0AAW2DAE8"/>
<reference evidence="2 3" key="1">
    <citation type="submission" date="2024-01" db="EMBL/GenBank/DDBJ databases">
        <title>A telomere-to-telomere, gap-free genome of sweet tea (Lithocarpus litseifolius).</title>
        <authorList>
            <person name="Zhou J."/>
        </authorList>
    </citation>
    <scope>NUCLEOTIDE SEQUENCE [LARGE SCALE GENOMIC DNA]</scope>
    <source>
        <strain evidence="2">Zhou-2022a</strain>
        <tissue evidence="2">Leaf</tissue>
    </source>
</reference>
<proteinExistence type="predicted"/>
<gene>
    <name evidence="2" type="ORF">SO802_008175</name>
</gene>
<sequence length="417" mass="47817">MECVKTVTYSVLVNGEPCGMIQPSRGIRQGDPLSPFLFLLCTEGLNGLIKRAESNGEIHGFSLCRRGPKLTHLLFADDSLLFCRANMEECGKVLEILNMYEEASGQKVNRSKTSLFFSKNTSTDKKHEIKLALGVPEIMQYEKYLGLPSFVGKGKKASFNYIKERVWRKLQGWEGKLLSQAGREVLLKAIIQAIPTYTMGCFKIPIGLCNEIEALMKRFWWGQQGDRRKVHWVKWEEMTKTKLVGGMGFRDLAMFIDSLLANQAWRLLHNKHSLFYKVFKARFFPNTSIMEASDSRMGSYAWKSILVGREVIKRGSRWRIGNGEKLPFCPIEEFEHNTVSSLLDPSTRQWHTDLVDGLFVEEDAELIKKIPLSKNVTEDVLYWPYTSNGEYSSKSGYRFLKEEAEQLHSPQVPPFRD</sequence>
<dbReference type="Proteomes" id="UP001459277">
    <property type="component" value="Unassembled WGS sequence"/>
</dbReference>
<organism evidence="2 3">
    <name type="scientific">Lithocarpus litseifolius</name>
    <dbReference type="NCBI Taxonomy" id="425828"/>
    <lineage>
        <taxon>Eukaryota</taxon>
        <taxon>Viridiplantae</taxon>
        <taxon>Streptophyta</taxon>
        <taxon>Embryophyta</taxon>
        <taxon>Tracheophyta</taxon>
        <taxon>Spermatophyta</taxon>
        <taxon>Magnoliopsida</taxon>
        <taxon>eudicotyledons</taxon>
        <taxon>Gunneridae</taxon>
        <taxon>Pentapetalae</taxon>
        <taxon>rosids</taxon>
        <taxon>fabids</taxon>
        <taxon>Fagales</taxon>
        <taxon>Fagaceae</taxon>
        <taxon>Lithocarpus</taxon>
    </lineage>
</organism>
<accession>A0AAW2DAE8</accession>
<dbReference type="SUPFAM" id="SSF56672">
    <property type="entry name" value="DNA/RNA polymerases"/>
    <property type="match status" value="1"/>
</dbReference>
<evidence type="ECO:0000259" key="1">
    <source>
        <dbReference type="PROSITE" id="PS50878"/>
    </source>
</evidence>
<feature type="domain" description="Reverse transcriptase" evidence="1">
    <location>
        <begin position="1"/>
        <end position="149"/>
    </location>
</feature>
<dbReference type="InterPro" id="IPR000477">
    <property type="entry name" value="RT_dom"/>
</dbReference>
<protein>
    <recommendedName>
        <fullName evidence="1">Reverse transcriptase domain-containing protein</fullName>
    </recommendedName>
</protein>